<organism evidence="7 8">
    <name type="scientific">Malassezia globosa (strain ATCC MYA-4612 / CBS 7966)</name>
    <name type="common">Dandruff-associated fungus</name>
    <dbReference type="NCBI Taxonomy" id="425265"/>
    <lineage>
        <taxon>Eukaryota</taxon>
        <taxon>Fungi</taxon>
        <taxon>Dikarya</taxon>
        <taxon>Basidiomycota</taxon>
        <taxon>Ustilaginomycotina</taxon>
        <taxon>Malasseziomycetes</taxon>
        <taxon>Malasseziales</taxon>
        <taxon>Malasseziaceae</taxon>
        <taxon>Malassezia</taxon>
    </lineage>
</organism>
<dbReference type="InterPro" id="IPR011598">
    <property type="entry name" value="bHLH_dom"/>
</dbReference>
<dbReference type="RefSeq" id="XP_001732812.1">
    <property type="nucleotide sequence ID" value="XM_001732760.1"/>
</dbReference>
<evidence type="ECO:0000256" key="5">
    <source>
        <dbReference type="SAM" id="MobiDB-lite"/>
    </source>
</evidence>
<dbReference type="PANTHER" id="PTHR46117:SF3">
    <property type="entry name" value="FI24210P1"/>
    <property type="match status" value="1"/>
</dbReference>
<evidence type="ECO:0000256" key="3">
    <source>
        <dbReference type="ARBA" id="ARBA00023163"/>
    </source>
</evidence>
<keyword evidence="4" id="KW-0539">Nucleus</keyword>
<gene>
    <name evidence="7" type="ORF">MGL_0587</name>
</gene>
<dbReference type="GO" id="GO:0000981">
    <property type="term" value="F:DNA-binding transcription factor activity, RNA polymerase II-specific"/>
    <property type="evidence" value="ECO:0007669"/>
    <property type="project" value="TreeGrafter"/>
</dbReference>
<dbReference type="InterPro" id="IPR051732">
    <property type="entry name" value="USF"/>
</dbReference>
<keyword evidence="8" id="KW-1185">Reference proteome</keyword>
<dbReference type="Gene3D" id="4.10.280.10">
    <property type="entry name" value="Helix-loop-helix DNA-binding domain"/>
    <property type="match status" value="1"/>
</dbReference>
<dbReference type="AlphaFoldDB" id="A8PR31"/>
<evidence type="ECO:0000259" key="6">
    <source>
        <dbReference type="PROSITE" id="PS50888"/>
    </source>
</evidence>
<proteinExistence type="predicted"/>
<comment type="caution">
    <text evidence="7">The sequence shown here is derived from an EMBL/GenBank/DDBJ whole genome shotgun (WGS) entry which is preliminary data.</text>
</comment>
<evidence type="ECO:0000313" key="7">
    <source>
        <dbReference type="EMBL" id="EDP45598.1"/>
    </source>
</evidence>
<dbReference type="VEuPathDB" id="FungiDB:MGL_0587"/>
<dbReference type="InterPro" id="IPR036638">
    <property type="entry name" value="HLH_DNA-bd_sf"/>
</dbReference>
<evidence type="ECO:0000256" key="4">
    <source>
        <dbReference type="ARBA" id="ARBA00023242"/>
    </source>
</evidence>
<dbReference type="OrthoDB" id="690068at2759"/>
<dbReference type="GO" id="GO:0005634">
    <property type="term" value="C:nucleus"/>
    <property type="evidence" value="ECO:0007669"/>
    <property type="project" value="UniProtKB-SubCell"/>
</dbReference>
<protein>
    <recommendedName>
        <fullName evidence="6">BHLH domain-containing protein</fullName>
    </recommendedName>
</protein>
<keyword evidence="3" id="KW-0804">Transcription</keyword>
<dbReference type="PROSITE" id="PS50888">
    <property type="entry name" value="BHLH"/>
    <property type="match status" value="1"/>
</dbReference>
<dbReference type="Pfam" id="PF00010">
    <property type="entry name" value="HLH"/>
    <property type="match status" value="1"/>
</dbReference>
<sequence length="380" mass="43150">MCIRTRSRRAATMPDTVLKATDVAKRSFIPDTDALTSLKSAKLPKLQAKSESCARKPRCASRASQRRTEHSVIERRRREKINDQLICLQCIVPACREQACACVQKRAKSTTSPLFVGDDDNVDGYISTHVVLEKLCIISHALDYVMELRAKLQVYERQGHDHAARRGTGSLDTIAQDSDMPAYDDKNQLSPGYKNETLHHHTSKLAQIDSFTPKPTAALDHPLHLDHDRLGDGHLLRHANHHLLLHNCPTPYVHVHDHVTHGAQIVNVLSALDQDPSPKSPQHHYHHFHHHHKPGCRAWQQPWIPWHVRASHIQTCRDAPVHAAAAQDSLASSQHRTFPNAWPLRYEHHSWDRGPSYLDTLCRPKRDPVQHASIHHHQST</sequence>
<dbReference type="InParanoid" id="A8PR31"/>
<evidence type="ECO:0000256" key="1">
    <source>
        <dbReference type="ARBA" id="ARBA00004123"/>
    </source>
</evidence>
<keyword evidence="2" id="KW-0805">Transcription regulation</keyword>
<dbReference type="Proteomes" id="UP000008837">
    <property type="component" value="Unassembled WGS sequence"/>
</dbReference>
<accession>A8PR31</accession>
<dbReference type="GO" id="GO:0000978">
    <property type="term" value="F:RNA polymerase II cis-regulatory region sequence-specific DNA binding"/>
    <property type="evidence" value="ECO:0007669"/>
    <property type="project" value="TreeGrafter"/>
</dbReference>
<evidence type="ECO:0000313" key="8">
    <source>
        <dbReference type="Proteomes" id="UP000008837"/>
    </source>
</evidence>
<dbReference type="GeneID" id="5857118"/>
<dbReference type="STRING" id="425265.A8PR31"/>
<dbReference type="PANTHER" id="PTHR46117">
    <property type="entry name" value="FI24210P1"/>
    <property type="match status" value="1"/>
</dbReference>
<comment type="subcellular location">
    <subcellularLocation>
        <location evidence="1">Nucleus</location>
    </subcellularLocation>
</comment>
<name>A8PR31_MALGO</name>
<dbReference type="SUPFAM" id="SSF47459">
    <property type="entry name" value="HLH, helix-loop-helix DNA-binding domain"/>
    <property type="match status" value="1"/>
</dbReference>
<feature type="region of interest" description="Disordered" evidence="5">
    <location>
        <begin position="160"/>
        <end position="195"/>
    </location>
</feature>
<evidence type="ECO:0000256" key="2">
    <source>
        <dbReference type="ARBA" id="ARBA00023015"/>
    </source>
</evidence>
<feature type="domain" description="BHLH" evidence="6">
    <location>
        <begin position="65"/>
        <end position="148"/>
    </location>
</feature>
<dbReference type="KEGG" id="mgl:MGL_0587"/>
<dbReference type="EMBL" id="AAYY01000001">
    <property type="protein sequence ID" value="EDP45598.1"/>
    <property type="molecule type" value="Genomic_DNA"/>
</dbReference>
<dbReference type="GO" id="GO:0046983">
    <property type="term" value="F:protein dimerization activity"/>
    <property type="evidence" value="ECO:0007669"/>
    <property type="project" value="InterPro"/>
</dbReference>
<reference evidence="7 8" key="1">
    <citation type="journal article" date="2007" name="Proc. Natl. Acad. Sci. U.S.A.">
        <title>Dandruff-associated Malassezia genomes reveal convergent and divergent virulence traits shared with plant and human fungal pathogens.</title>
        <authorList>
            <person name="Xu J."/>
            <person name="Saunders C.W."/>
            <person name="Hu P."/>
            <person name="Grant R.A."/>
            <person name="Boekhout T."/>
            <person name="Kuramae E.E."/>
            <person name="Kronstad J.W."/>
            <person name="Deangelis Y.M."/>
            <person name="Reeder N.L."/>
            <person name="Johnstone K.R."/>
            <person name="Leland M."/>
            <person name="Fieno A.M."/>
            <person name="Begley W.M."/>
            <person name="Sun Y."/>
            <person name="Lacey M.P."/>
            <person name="Chaudhary T."/>
            <person name="Keough T."/>
            <person name="Chu L."/>
            <person name="Sears R."/>
            <person name="Yuan B."/>
            <person name="Dawson T.L.Jr."/>
        </authorList>
    </citation>
    <scope>NUCLEOTIDE SEQUENCE [LARGE SCALE GENOMIC DNA]</scope>
    <source>
        <strain evidence="8">ATCC MYA-4612 / CBS 7966</strain>
    </source>
</reference>